<protein>
    <submittedName>
        <fullName evidence="2">Uncharacterized protein</fullName>
    </submittedName>
</protein>
<evidence type="ECO:0000313" key="3">
    <source>
        <dbReference type="Proteomes" id="UP001500034"/>
    </source>
</evidence>
<keyword evidence="3" id="KW-1185">Reference proteome</keyword>
<gene>
    <name evidence="2" type="ORF">GCM10022384_26810</name>
</gene>
<proteinExistence type="predicted"/>
<sequence>MDARALPAGVDVYYLTPTSQGRRGDREITCLFGDTDERGTPTGSPCDDETALDAHQLGYGLMDSERAVTAREALGPPATPPVHEENGGGAGQTPGKEE</sequence>
<dbReference type="EMBL" id="BAABCQ010000042">
    <property type="protein sequence ID" value="GAA3975140.1"/>
    <property type="molecule type" value="Genomic_DNA"/>
</dbReference>
<dbReference type="Proteomes" id="UP001500034">
    <property type="component" value="Unassembled WGS sequence"/>
</dbReference>
<comment type="caution">
    <text evidence="2">The sequence shown here is derived from an EMBL/GenBank/DDBJ whole genome shotgun (WGS) entry which is preliminary data.</text>
</comment>
<dbReference type="RefSeq" id="WP_345592211.1">
    <property type="nucleotide sequence ID" value="NZ_BAABCQ010000042.1"/>
</dbReference>
<evidence type="ECO:0000256" key="1">
    <source>
        <dbReference type="SAM" id="MobiDB-lite"/>
    </source>
</evidence>
<feature type="region of interest" description="Disordered" evidence="1">
    <location>
        <begin position="65"/>
        <end position="98"/>
    </location>
</feature>
<name>A0ABP7Q2C1_9ACTN</name>
<accession>A0ABP7Q2C1</accession>
<reference evidence="3" key="1">
    <citation type="journal article" date="2019" name="Int. J. Syst. Evol. Microbiol.">
        <title>The Global Catalogue of Microorganisms (GCM) 10K type strain sequencing project: providing services to taxonomists for standard genome sequencing and annotation.</title>
        <authorList>
            <consortium name="The Broad Institute Genomics Platform"/>
            <consortium name="The Broad Institute Genome Sequencing Center for Infectious Disease"/>
            <person name="Wu L."/>
            <person name="Ma J."/>
        </authorList>
    </citation>
    <scope>NUCLEOTIDE SEQUENCE [LARGE SCALE GENOMIC DNA]</scope>
    <source>
        <strain evidence="3">JCM 17027</strain>
    </source>
</reference>
<evidence type="ECO:0000313" key="2">
    <source>
        <dbReference type="EMBL" id="GAA3975140.1"/>
    </source>
</evidence>
<organism evidence="2 3">
    <name type="scientific">Streptomyces marokkonensis</name>
    <dbReference type="NCBI Taxonomy" id="324855"/>
    <lineage>
        <taxon>Bacteria</taxon>
        <taxon>Bacillati</taxon>
        <taxon>Actinomycetota</taxon>
        <taxon>Actinomycetes</taxon>
        <taxon>Kitasatosporales</taxon>
        <taxon>Streptomycetaceae</taxon>
        <taxon>Streptomyces</taxon>
    </lineage>
</organism>